<keyword evidence="3 6" id="KW-0812">Transmembrane</keyword>
<feature type="transmembrane region" description="Helical" evidence="8">
    <location>
        <begin position="381"/>
        <end position="398"/>
    </location>
</feature>
<evidence type="ECO:0000313" key="9">
    <source>
        <dbReference type="EMBL" id="RLM00330.1"/>
    </source>
</evidence>
<dbReference type="Pfam" id="PF00854">
    <property type="entry name" value="PTR2"/>
    <property type="match status" value="2"/>
</dbReference>
<evidence type="ECO:0000256" key="4">
    <source>
        <dbReference type="ARBA" id="ARBA00022989"/>
    </source>
</evidence>
<keyword evidence="6" id="KW-0813">Transport</keyword>
<evidence type="ECO:0000256" key="2">
    <source>
        <dbReference type="ARBA" id="ARBA00005982"/>
    </source>
</evidence>
<evidence type="ECO:0000256" key="7">
    <source>
        <dbReference type="SAM" id="MobiDB-lite"/>
    </source>
</evidence>
<feature type="transmembrane region" description="Helical" evidence="8">
    <location>
        <begin position="410"/>
        <end position="433"/>
    </location>
</feature>
<dbReference type="InterPro" id="IPR018456">
    <property type="entry name" value="PTR2_symporter_CS"/>
</dbReference>
<evidence type="ECO:0000256" key="8">
    <source>
        <dbReference type="SAM" id="Phobius"/>
    </source>
</evidence>
<dbReference type="GO" id="GO:0016020">
    <property type="term" value="C:membrane"/>
    <property type="evidence" value="ECO:0007669"/>
    <property type="project" value="UniProtKB-SubCell"/>
</dbReference>
<protein>
    <recommendedName>
        <fullName evidence="11">Oligopeptide transporter</fullName>
    </recommendedName>
</protein>
<comment type="subcellular location">
    <subcellularLocation>
        <location evidence="1 6">Membrane</location>
        <topology evidence="1 6">Multi-pass membrane protein</topology>
    </subcellularLocation>
</comment>
<dbReference type="EMBL" id="NIDN02000017">
    <property type="protein sequence ID" value="RLM00330.1"/>
    <property type="molecule type" value="Genomic_DNA"/>
</dbReference>
<evidence type="ECO:0000313" key="10">
    <source>
        <dbReference type="Proteomes" id="UP000215289"/>
    </source>
</evidence>
<evidence type="ECO:0008006" key="11">
    <source>
        <dbReference type="Google" id="ProtNLM"/>
    </source>
</evidence>
<keyword evidence="4 8" id="KW-1133">Transmembrane helix</keyword>
<feature type="compositionally biased region" description="Basic and acidic residues" evidence="7">
    <location>
        <begin position="1"/>
        <end position="15"/>
    </location>
</feature>
<keyword evidence="5 8" id="KW-0472">Membrane</keyword>
<dbReference type="InterPro" id="IPR036259">
    <property type="entry name" value="MFS_trans_sf"/>
</dbReference>
<dbReference type="OrthoDB" id="8904098at2759"/>
<evidence type="ECO:0000256" key="5">
    <source>
        <dbReference type="ARBA" id="ARBA00023136"/>
    </source>
</evidence>
<feature type="transmembrane region" description="Helical" evidence="8">
    <location>
        <begin position="96"/>
        <end position="115"/>
    </location>
</feature>
<evidence type="ECO:0000256" key="1">
    <source>
        <dbReference type="ARBA" id="ARBA00004141"/>
    </source>
</evidence>
<comment type="similarity">
    <text evidence="2 6">Belongs to the major facilitator superfamily. Proton-dependent oligopeptide transporter (POT/PTR) (TC 2.A.17) family.</text>
</comment>
<reference evidence="9 10" key="1">
    <citation type="submission" date="2018-08" db="EMBL/GenBank/DDBJ databases">
        <title>Draft genome sequences of two Aspergillus turcosus clinical strains isolated from bronchoalveolar lavage fluid: one azole-susceptible and the other azole-resistant.</title>
        <authorList>
            <person name="Parent-Michaud M."/>
            <person name="Dufresne P.J."/>
            <person name="Fournier E."/>
            <person name="Martineau C."/>
            <person name="Moreira S."/>
            <person name="Perkins V."/>
            <person name="De Repentigny L."/>
            <person name="Dufresne S.F."/>
        </authorList>
    </citation>
    <scope>NUCLEOTIDE SEQUENCE [LARGE SCALE GENOMIC DNA]</scope>
    <source>
        <strain evidence="9">HMR AF 1038</strain>
    </source>
</reference>
<dbReference type="GO" id="GO:0022857">
    <property type="term" value="F:transmembrane transporter activity"/>
    <property type="evidence" value="ECO:0007669"/>
    <property type="project" value="InterPro"/>
</dbReference>
<gene>
    <name evidence="9" type="ORF">CFD26_107960</name>
</gene>
<dbReference type="Gene3D" id="1.20.1250.20">
    <property type="entry name" value="MFS general substrate transporter like domains"/>
    <property type="match status" value="1"/>
</dbReference>
<accession>A0A3R7FBT1</accession>
<feature type="transmembrane region" description="Helical" evidence="8">
    <location>
        <begin position="523"/>
        <end position="540"/>
    </location>
</feature>
<dbReference type="Proteomes" id="UP000215289">
    <property type="component" value="Unassembled WGS sequence"/>
</dbReference>
<feature type="transmembrane region" description="Helical" evidence="8">
    <location>
        <begin position="458"/>
        <end position="476"/>
    </location>
</feature>
<feature type="transmembrane region" description="Helical" evidence="8">
    <location>
        <begin position="151"/>
        <end position="171"/>
    </location>
</feature>
<sequence>MDASAKEDKAERGRAADIAQLSTPPDSEAATEDEIRELEHVAARPPARVWLAATIGMAERFAYYGTLTLFQNYLQNSPGDLIPGAMGLGKSHATTVNLAFTVAVNLLPLPASILVDGRPGRYEALQIFTGIYALGSAILFGTSFPSEMRSGVALIGFIFGSILIAVGLGGVQASVQPFVADQYTEQTMRIRIRKNGQRVVESHELTIQYIYNIYYWMVNVGSLGSIATTLMEKYIGFWSAYLLDLCAVVVAVVIVHLARPKFVHPVPQGSALPRAARCLWYAARDGFSLDAARPENQLEKYHRVVPWDKEFISELRRALSAFEIRYFSLIPIPGVASNGSSIGWPIFWVCMGQGAQVSISQAGQMETHGIPNDLTKSSNPIAYVIFGVLVQKQLYPFLQRRKIRFSPVNRISLGFFIMSVAMAYSAVVQAIIYRSGPCYSYPLSCAASGGRTPNRVHVLLQLPTFVIIALAEVFCWPTGSEYTYSHVPKSMKSTLQACYISTAGLGYLLGMGLSPLARDPLLVVLWSVTAGMMFMTACAFRSHFDSTSDTKENGDMLKHKVHSIPLGARPVSYKLEIHVALGSYPRLGGDNNDQIHNVLDLNTEAVPLGHASVPVHVMK</sequence>
<dbReference type="PANTHER" id="PTHR11654">
    <property type="entry name" value="OLIGOPEPTIDE TRANSPORTER-RELATED"/>
    <property type="match status" value="1"/>
</dbReference>
<feature type="transmembrane region" description="Helical" evidence="8">
    <location>
        <begin position="497"/>
        <end position="517"/>
    </location>
</feature>
<name>A0A3R7FBT1_9EURO</name>
<dbReference type="AlphaFoldDB" id="A0A3R7FBT1"/>
<comment type="caution">
    <text evidence="9">The sequence shown here is derived from an EMBL/GenBank/DDBJ whole genome shotgun (WGS) entry which is preliminary data.</text>
</comment>
<dbReference type="STRING" id="1245748.A0A3R7FBT1"/>
<feature type="transmembrane region" description="Helical" evidence="8">
    <location>
        <begin position="127"/>
        <end position="144"/>
    </location>
</feature>
<keyword evidence="10" id="KW-1185">Reference proteome</keyword>
<dbReference type="SUPFAM" id="SSF103473">
    <property type="entry name" value="MFS general substrate transporter"/>
    <property type="match status" value="2"/>
</dbReference>
<dbReference type="GO" id="GO:0006857">
    <property type="term" value="P:oligopeptide transport"/>
    <property type="evidence" value="ECO:0007669"/>
    <property type="project" value="InterPro"/>
</dbReference>
<evidence type="ECO:0000256" key="3">
    <source>
        <dbReference type="ARBA" id="ARBA00022692"/>
    </source>
</evidence>
<proteinExistence type="inferred from homology"/>
<feature type="region of interest" description="Disordered" evidence="7">
    <location>
        <begin position="1"/>
        <end position="30"/>
    </location>
</feature>
<dbReference type="InterPro" id="IPR000109">
    <property type="entry name" value="POT_fam"/>
</dbReference>
<organism evidence="9 10">
    <name type="scientific">Aspergillus turcosus</name>
    <dbReference type="NCBI Taxonomy" id="1245748"/>
    <lineage>
        <taxon>Eukaryota</taxon>
        <taxon>Fungi</taxon>
        <taxon>Dikarya</taxon>
        <taxon>Ascomycota</taxon>
        <taxon>Pezizomycotina</taxon>
        <taxon>Eurotiomycetes</taxon>
        <taxon>Eurotiomycetidae</taxon>
        <taxon>Eurotiales</taxon>
        <taxon>Aspergillaceae</taxon>
        <taxon>Aspergillus</taxon>
        <taxon>Aspergillus subgen. Fumigati</taxon>
    </lineage>
</organism>
<evidence type="ECO:0000256" key="6">
    <source>
        <dbReference type="RuleBase" id="RU003755"/>
    </source>
</evidence>
<dbReference type="PROSITE" id="PS01023">
    <property type="entry name" value="PTR2_2"/>
    <property type="match status" value="1"/>
</dbReference>
<feature type="transmembrane region" description="Helical" evidence="8">
    <location>
        <begin position="238"/>
        <end position="258"/>
    </location>
</feature>